<dbReference type="AlphaFoldDB" id="A0A4R2GW13"/>
<protein>
    <submittedName>
        <fullName evidence="2">Nucleoside-diphosphate-sugar epimerase</fullName>
    </submittedName>
</protein>
<dbReference type="Proteomes" id="UP000294881">
    <property type="component" value="Unassembled WGS sequence"/>
</dbReference>
<dbReference type="OrthoDB" id="4392084at2"/>
<dbReference type="EMBL" id="SLWL01000002">
    <property type="protein sequence ID" value="TCO15169.1"/>
    <property type="molecule type" value="Genomic_DNA"/>
</dbReference>
<gene>
    <name evidence="2" type="ORF">EV666_102147</name>
</gene>
<dbReference type="Pfam" id="PF01370">
    <property type="entry name" value="Epimerase"/>
    <property type="match status" value="1"/>
</dbReference>
<reference evidence="2 3" key="1">
    <citation type="submission" date="2019-03" db="EMBL/GenBank/DDBJ databases">
        <title>Genomic Encyclopedia of Type Strains, Phase IV (KMG-IV): sequencing the most valuable type-strain genomes for metagenomic binning, comparative biology and taxonomic classification.</title>
        <authorList>
            <person name="Goeker M."/>
        </authorList>
    </citation>
    <scope>NUCLEOTIDE SEQUENCE [LARGE SCALE GENOMIC DNA]</scope>
    <source>
        <strain evidence="2 3">DSM 22958</strain>
    </source>
</reference>
<evidence type="ECO:0000313" key="3">
    <source>
        <dbReference type="Proteomes" id="UP000294881"/>
    </source>
</evidence>
<dbReference type="SUPFAM" id="SSF51735">
    <property type="entry name" value="NAD(P)-binding Rossmann-fold domains"/>
    <property type="match status" value="1"/>
</dbReference>
<dbReference type="PANTHER" id="PTHR32487:SF0">
    <property type="entry name" value="3-OXO-DELTA(4,5)-STEROID 5-BETA-REDUCTASE"/>
    <property type="match status" value="1"/>
</dbReference>
<dbReference type="RefSeq" id="WP_132003264.1">
    <property type="nucleotide sequence ID" value="NZ_JBHUNN010000002.1"/>
</dbReference>
<sequence length="367" mass="40202">MNRHVLVAGASGLVGQAALRHFQGMAGVRVTALSRRRPLQDSGARFLSLDLTDQEACADAAACLSDVTHVVYAALYEKPALIDGWRDPEQIAVNARMFSNLMEPLLAHAGGLRHVTLLQGAKAYGAHARRMALPPREDRDEAHDIPNFYWEQENWLKAARRGQNWTWTIWRPQIIFGLSFGSAMNPITAIGAWAALLHEKGEPLYFPGGETGNVLQAVDADLLAQAIAWGGEAETARDRIFNITNGDVFVWANVWPAIADALGMRPGERRPASLADDLARSGAEWAALCRRHGLAAPELPAFVGASAQYMDYLLARNASGGAKVSIISDIRRHEAGFSMVMDTEAMFRKWFSAFREARLLPGHAGMH</sequence>
<proteinExistence type="predicted"/>
<dbReference type="Gene3D" id="3.40.50.720">
    <property type="entry name" value="NAD(P)-binding Rossmann-like Domain"/>
    <property type="match status" value="1"/>
</dbReference>
<evidence type="ECO:0000313" key="2">
    <source>
        <dbReference type="EMBL" id="TCO15169.1"/>
    </source>
</evidence>
<dbReference type="InterPro" id="IPR036291">
    <property type="entry name" value="NAD(P)-bd_dom_sf"/>
</dbReference>
<feature type="domain" description="NAD-dependent epimerase/dehydratase" evidence="1">
    <location>
        <begin position="5"/>
        <end position="206"/>
    </location>
</feature>
<accession>A0A4R2GW13</accession>
<comment type="caution">
    <text evidence="2">The sequence shown here is derived from an EMBL/GenBank/DDBJ whole genome shotgun (WGS) entry which is preliminary data.</text>
</comment>
<evidence type="ECO:0000259" key="1">
    <source>
        <dbReference type="Pfam" id="PF01370"/>
    </source>
</evidence>
<name>A0A4R2GW13_9HYPH</name>
<dbReference type="PANTHER" id="PTHR32487">
    <property type="entry name" value="3-OXO-DELTA(4,5)-STEROID 5-BETA-REDUCTASE"/>
    <property type="match status" value="1"/>
</dbReference>
<dbReference type="InterPro" id="IPR001509">
    <property type="entry name" value="Epimerase_deHydtase"/>
</dbReference>
<organism evidence="2 3">
    <name type="scientific">Camelimonas lactis</name>
    <dbReference type="NCBI Taxonomy" id="659006"/>
    <lineage>
        <taxon>Bacteria</taxon>
        <taxon>Pseudomonadati</taxon>
        <taxon>Pseudomonadota</taxon>
        <taxon>Alphaproteobacteria</taxon>
        <taxon>Hyphomicrobiales</taxon>
        <taxon>Chelatococcaceae</taxon>
        <taxon>Camelimonas</taxon>
    </lineage>
</organism>
<keyword evidence="3" id="KW-1185">Reference proteome</keyword>